<dbReference type="EMBL" id="MU006704">
    <property type="protein sequence ID" value="KAF2631837.1"/>
    <property type="molecule type" value="Genomic_DNA"/>
</dbReference>
<accession>A0ACB6SFH2</accession>
<protein>
    <submittedName>
        <fullName evidence="1">Uncharacterized protein</fullName>
    </submittedName>
</protein>
<organism evidence="1 2">
    <name type="scientific">Macroventuria anomochaeta</name>
    <dbReference type="NCBI Taxonomy" id="301207"/>
    <lineage>
        <taxon>Eukaryota</taxon>
        <taxon>Fungi</taxon>
        <taxon>Dikarya</taxon>
        <taxon>Ascomycota</taxon>
        <taxon>Pezizomycotina</taxon>
        <taxon>Dothideomycetes</taxon>
        <taxon>Pleosporomycetidae</taxon>
        <taxon>Pleosporales</taxon>
        <taxon>Pleosporineae</taxon>
        <taxon>Didymellaceae</taxon>
        <taxon>Macroventuria</taxon>
    </lineage>
</organism>
<gene>
    <name evidence="1" type="ORF">BU25DRAFT_445891</name>
</gene>
<evidence type="ECO:0000313" key="1">
    <source>
        <dbReference type="EMBL" id="KAF2631837.1"/>
    </source>
</evidence>
<comment type="caution">
    <text evidence="1">The sequence shown here is derived from an EMBL/GenBank/DDBJ whole genome shotgun (WGS) entry which is preliminary data.</text>
</comment>
<dbReference type="Proteomes" id="UP000799754">
    <property type="component" value="Unassembled WGS sequence"/>
</dbReference>
<evidence type="ECO:0000313" key="2">
    <source>
        <dbReference type="Proteomes" id="UP000799754"/>
    </source>
</evidence>
<keyword evidence="2" id="KW-1185">Reference proteome</keyword>
<sequence length="338" mass="38313">MPVPFVRPYDSARDFENGLHVVKFFVTIEPTLDWEPTRTIGSYLWYRGYVSLTPATCFVLDDGNERAVGYCIGTADTTKFAERWRQEFAPTVDPHQVPRPDVQTEDPLMEKEETKGFRHAMHHAECSALQAWPRELERYPAHMHIDILPEFQRKGWGSILINTLFDAVRREGAPGIHLDMVRWNTTGRRFYEKIGFKSCSLVLDNGKSGETGVNDVVLTLVKTLCGNCVQFHRNAHSVLLCAPSLQLSVTIKGQPATTLNEQDYATIQEEPRICSIDRPEQLGCVSILGTNSILSTINMLASYNTTPVQSFDFPCLRTFHEPQQTCILQPLSRLYESS</sequence>
<proteinExistence type="predicted"/>
<reference evidence="1" key="1">
    <citation type="journal article" date="2020" name="Stud. Mycol.">
        <title>101 Dothideomycetes genomes: a test case for predicting lifestyles and emergence of pathogens.</title>
        <authorList>
            <person name="Haridas S."/>
            <person name="Albert R."/>
            <person name="Binder M."/>
            <person name="Bloem J."/>
            <person name="Labutti K."/>
            <person name="Salamov A."/>
            <person name="Andreopoulos B."/>
            <person name="Baker S."/>
            <person name="Barry K."/>
            <person name="Bills G."/>
            <person name="Bluhm B."/>
            <person name="Cannon C."/>
            <person name="Castanera R."/>
            <person name="Culley D."/>
            <person name="Daum C."/>
            <person name="Ezra D."/>
            <person name="Gonzalez J."/>
            <person name="Henrissat B."/>
            <person name="Kuo A."/>
            <person name="Liang C."/>
            <person name="Lipzen A."/>
            <person name="Lutzoni F."/>
            <person name="Magnuson J."/>
            <person name="Mondo S."/>
            <person name="Nolan M."/>
            <person name="Ohm R."/>
            <person name="Pangilinan J."/>
            <person name="Park H.-J."/>
            <person name="Ramirez L."/>
            <person name="Alfaro M."/>
            <person name="Sun H."/>
            <person name="Tritt A."/>
            <person name="Yoshinaga Y."/>
            <person name="Zwiers L.-H."/>
            <person name="Turgeon B."/>
            <person name="Goodwin S."/>
            <person name="Spatafora J."/>
            <person name="Crous P."/>
            <person name="Grigoriev I."/>
        </authorList>
    </citation>
    <scope>NUCLEOTIDE SEQUENCE</scope>
    <source>
        <strain evidence="1">CBS 525.71</strain>
    </source>
</reference>
<name>A0ACB6SFH2_9PLEO</name>